<name>A0ABY2TNM4_9SPIR</name>
<dbReference type="Proteomes" id="UP000310168">
    <property type="component" value="Unassembled WGS sequence"/>
</dbReference>
<keyword evidence="1" id="KW-0540">Nuclease</keyword>
<evidence type="ECO:0000313" key="1">
    <source>
        <dbReference type="EMBL" id="TKZ28421.1"/>
    </source>
</evidence>
<gene>
    <name evidence="1" type="ORF">EZH24_11680</name>
</gene>
<keyword evidence="2" id="KW-1185">Reference proteome</keyword>
<sequence>MRLTIDNLKKESVIFSKLEASYNNSLLYGTTDGKKIATDFEHRFKNHLLQSGYEFNSGNSSNGIDFPDLNVDIKTTSIIQPQSSSPFKSARQKIYGLGYDLLVFVYNKIDNPITNSSILNIQHLIYIDKNRTADFQLTTMINNALDNKANEDDIVSILFDKNLPIDDIEAYNLAKEILYNRPNIGYLTISNTLQWRLQYGRVIAESNNLPDIDKLL</sequence>
<reference evidence="1 2" key="1">
    <citation type="journal article" date="2019" name="Anaerobe">
        <title>Brachyspira catarrhinii sp. nov., an anaerobic intestinal spirochaete isolated from vervet monkeys may have been misidentified as Brachyspira aalborgi in previous studies.</title>
        <authorList>
            <person name="Phillips N.D."/>
            <person name="La T."/>
            <person name="Hampson D.J."/>
        </authorList>
    </citation>
    <scope>NUCLEOTIDE SEQUENCE [LARGE SCALE GENOMIC DNA]</scope>
    <source>
        <strain evidence="1 2">Z12</strain>
    </source>
</reference>
<proteinExistence type="predicted"/>
<dbReference type="GO" id="GO:0004519">
    <property type="term" value="F:endonuclease activity"/>
    <property type="evidence" value="ECO:0007669"/>
    <property type="project" value="UniProtKB-KW"/>
</dbReference>
<organism evidence="1 2">
    <name type="scientific">Brachyspira catarrhinii</name>
    <dbReference type="NCBI Taxonomy" id="2528966"/>
    <lineage>
        <taxon>Bacteria</taxon>
        <taxon>Pseudomonadati</taxon>
        <taxon>Spirochaetota</taxon>
        <taxon>Spirochaetia</taxon>
        <taxon>Brachyspirales</taxon>
        <taxon>Brachyspiraceae</taxon>
        <taxon>Brachyspira</taxon>
    </lineage>
</organism>
<keyword evidence="1" id="KW-0255">Endonuclease</keyword>
<comment type="caution">
    <text evidence="1">The sequence shown here is derived from an EMBL/GenBank/DDBJ whole genome shotgun (WGS) entry which is preliminary data.</text>
</comment>
<keyword evidence="1" id="KW-0378">Hydrolase</keyword>
<accession>A0ABY2TNM4</accession>
<protein>
    <submittedName>
        <fullName evidence="1">Restriction endonuclease</fullName>
    </submittedName>
</protein>
<dbReference type="EMBL" id="SJDU01000483">
    <property type="protein sequence ID" value="TKZ28421.1"/>
    <property type="molecule type" value="Genomic_DNA"/>
</dbReference>
<dbReference type="RefSeq" id="WP_137999262.1">
    <property type="nucleotide sequence ID" value="NZ_SJDU01000483.1"/>
</dbReference>
<evidence type="ECO:0000313" key="2">
    <source>
        <dbReference type="Proteomes" id="UP000310168"/>
    </source>
</evidence>